<reference evidence="2" key="1">
    <citation type="journal article" date="2019" name="Int. J. Syst. Evol. Microbiol.">
        <title>The Global Catalogue of Microorganisms (GCM) 10K type strain sequencing project: providing services to taxonomists for standard genome sequencing and annotation.</title>
        <authorList>
            <consortium name="The Broad Institute Genomics Platform"/>
            <consortium name="The Broad Institute Genome Sequencing Center for Infectious Disease"/>
            <person name="Wu L."/>
            <person name="Ma J."/>
        </authorList>
    </citation>
    <scope>NUCLEOTIDE SEQUENCE [LARGE SCALE GENOMIC DNA]</scope>
    <source>
        <strain evidence="2">CCUG 62114</strain>
    </source>
</reference>
<dbReference type="SUPFAM" id="SSF63825">
    <property type="entry name" value="YWTD domain"/>
    <property type="match status" value="1"/>
</dbReference>
<dbReference type="PANTHER" id="PTHR31270:SF1">
    <property type="entry name" value="GLUTAMINYL-PEPTIDE CYCLOTRANSFERASE"/>
    <property type="match status" value="1"/>
</dbReference>
<dbReference type="RefSeq" id="WP_377712704.1">
    <property type="nucleotide sequence ID" value="NZ_JBHTJM010000002.1"/>
</dbReference>
<dbReference type="Pfam" id="PF05096">
    <property type="entry name" value="Glu_cyclase_2"/>
    <property type="match status" value="1"/>
</dbReference>
<evidence type="ECO:0000313" key="2">
    <source>
        <dbReference type="Proteomes" id="UP001596997"/>
    </source>
</evidence>
<dbReference type="Gene3D" id="2.130.10.10">
    <property type="entry name" value="YVTN repeat-like/Quinoprotein amine dehydrogenase"/>
    <property type="match status" value="1"/>
</dbReference>
<accession>A0ABW3HZ14</accession>
<keyword evidence="2" id="KW-1185">Reference proteome</keyword>
<sequence length="344" mass="39421">MKIAKLLAITFLSILFVSCEEEEKDVNKLFQLEISNNKTQFTTGESTSFSIKNKKNKEIGTVTYSINGKDISGNKYTFTDKKLGQRLVEASFKYNDQLVVLKKVIEQVASKKPKIIKFEIVNEYPHDQNAYTQGLEFYKGELYESTGQRTKSTLRKVDYKTGNVIQKIKLDDNHFGEGLTVMNDEIYQLTWQAGIGFVYNPEDFKKIKTFKYKKSNQGWGICNDGKTLYKSDGTQRIWTLNNDTLEEEDFIEIYTNTSKINRVNELEWINGKIYANIWQKNGIAVINPETGAVEGVLNGSSLKNKVTQHPELDVLNGIAYNPETETIFVTGKNWDKLFEIKIVD</sequence>
<proteinExistence type="predicted"/>
<name>A0ABW3HZ14_9FLAO</name>
<gene>
    <name evidence="1" type="ORF">ACFQ1O_01825</name>
</gene>
<organism evidence="1 2">
    <name type="scientific">Pseudofulvibacter geojedonensis</name>
    <dbReference type="NCBI Taxonomy" id="1123758"/>
    <lineage>
        <taxon>Bacteria</taxon>
        <taxon>Pseudomonadati</taxon>
        <taxon>Bacteroidota</taxon>
        <taxon>Flavobacteriia</taxon>
        <taxon>Flavobacteriales</taxon>
        <taxon>Flavobacteriaceae</taxon>
        <taxon>Pseudofulvibacter</taxon>
    </lineage>
</organism>
<dbReference type="EMBL" id="JBHTJM010000002">
    <property type="protein sequence ID" value="MFD0962738.1"/>
    <property type="molecule type" value="Genomic_DNA"/>
</dbReference>
<protein>
    <submittedName>
        <fullName evidence="1">Glutaminyl-peptide cyclotransferase</fullName>
    </submittedName>
</protein>
<dbReference type="InterPro" id="IPR007788">
    <property type="entry name" value="QCT"/>
</dbReference>
<comment type="caution">
    <text evidence="1">The sequence shown here is derived from an EMBL/GenBank/DDBJ whole genome shotgun (WGS) entry which is preliminary data.</text>
</comment>
<dbReference type="Proteomes" id="UP001596997">
    <property type="component" value="Unassembled WGS sequence"/>
</dbReference>
<dbReference type="PROSITE" id="PS51257">
    <property type="entry name" value="PROKAR_LIPOPROTEIN"/>
    <property type="match status" value="1"/>
</dbReference>
<evidence type="ECO:0000313" key="1">
    <source>
        <dbReference type="EMBL" id="MFD0962738.1"/>
    </source>
</evidence>
<dbReference type="InterPro" id="IPR015943">
    <property type="entry name" value="WD40/YVTN_repeat-like_dom_sf"/>
</dbReference>
<dbReference type="PANTHER" id="PTHR31270">
    <property type="entry name" value="GLUTAMINYL-PEPTIDE CYCLOTRANSFERASE"/>
    <property type="match status" value="1"/>
</dbReference>